<dbReference type="GO" id="GO:0007155">
    <property type="term" value="P:cell adhesion"/>
    <property type="evidence" value="ECO:0007669"/>
    <property type="project" value="InterPro"/>
</dbReference>
<dbReference type="InterPro" id="IPR050492">
    <property type="entry name" value="Bact_metal-bind_prot9"/>
</dbReference>
<organism evidence="6 7">
    <name type="scientific">Thermoclostridium stercorarium subsp. thermolacticum DSM 2910</name>
    <dbReference type="NCBI Taxonomy" id="1121336"/>
    <lineage>
        <taxon>Bacteria</taxon>
        <taxon>Bacillati</taxon>
        <taxon>Bacillota</taxon>
        <taxon>Clostridia</taxon>
        <taxon>Eubacteriales</taxon>
        <taxon>Oscillospiraceae</taxon>
        <taxon>Thermoclostridium</taxon>
    </lineage>
</organism>
<dbReference type="OrthoDB" id="9810636at2"/>
<sequence length="339" mass="37389">MRNRNICAEILKNKHSKQADLSGNPHKKKKFSAALMALVISLVLSSCSSGGVKNDDGKITVYTSFFVMYDFASKIGGEKVNVINMVPSGMEPHDWEPSPKDIAGLAEADLFIYSGAGMEGWVEKVLDAVSNKNLIAVETSKGIALQESAHSHGHGEEETEDGHPEDGYDPHVWLNPMNAKIQMKAIKDALVLADAENSDYYEKNYNYYAEKLDELDRKFKEAAKGFSRKEIVVSHAAYGYLCNAYGLEQFALENVTGDSEPTAAKMKEIIDFIRAHNIKVIFYDSLSSSKVVDAVARETGIRTAVLSAIEGLTEEDLKAGKDYFSIMEENLKALSEALR</sequence>
<evidence type="ECO:0000256" key="2">
    <source>
        <dbReference type="ARBA" id="ARBA00022448"/>
    </source>
</evidence>
<evidence type="ECO:0000256" key="3">
    <source>
        <dbReference type="ARBA" id="ARBA00022729"/>
    </source>
</evidence>
<evidence type="ECO:0000256" key="5">
    <source>
        <dbReference type="SAM" id="MobiDB-lite"/>
    </source>
</evidence>
<dbReference type="AlphaFoldDB" id="A0A1B1YH32"/>
<keyword evidence="2 4" id="KW-0813">Transport</keyword>
<dbReference type="Pfam" id="PF01297">
    <property type="entry name" value="ZnuA"/>
    <property type="match status" value="1"/>
</dbReference>
<dbReference type="Proteomes" id="UP000092971">
    <property type="component" value="Chromosome"/>
</dbReference>
<dbReference type="GO" id="GO:0030001">
    <property type="term" value="P:metal ion transport"/>
    <property type="evidence" value="ECO:0007669"/>
    <property type="project" value="InterPro"/>
</dbReference>
<dbReference type="Gene3D" id="3.40.50.1980">
    <property type="entry name" value="Nitrogenase molybdenum iron protein domain"/>
    <property type="match status" value="2"/>
</dbReference>
<comment type="similarity">
    <text evidence="1 4">Belongs to the bacterial solute-binding protein 9 family.</text>
</comment>
<protein>
    <submittedName>
        <fullName evidence="6">ABC transporter substrate-binding protein</fullName>
    </submittedName>
</protein>
<proteinExistence type="inferred from homology"/>
<reference evidence="6 7" key="1">
    <citation type="submission" date="2016-02" db="EMBL/GenBank/DDBJ databases">
        <title>Comparison of Clostridium stercorarium subspecies using comparative genomics and transcriptomics.</title>
        <authorList>
            <person name="Schellenberg J."/>
            <person name="Thallinger G."/>
            <person name="Levin D.B."/>
            <person name="Zhang X."/>
            <person name="Alvare G."/>
            <person name="Fristensky B."/>
            <person name="Sparling R."/>
        </authorList>
    </citation>
    <scope>NUCLEOTIDE SEQUENCE [LARGE SCALE GENOMIC DNA]</scope>
    <source>
        <strain evidence="6 7">DSM 2910</strain>
    </source>
</reference>
<evidence type="ECO:0000256" key="4">
    <source>
        <dbReference type="RuleBase" id="RU003512"/>
    </source>
</evidence>
<dbReference type="InterPro" id="IPR006129">
    <property type="entry name" value="AdhesinB"/>
</dbReference>
<dbReference type="PANTHER" id="PTHR42953:SF3">
    <property type="entry name" value="HIGH-AFFINITY ZINC UPTAKE SYSTEM PROTEIN ZNUA"/>
    <property type="match status" value="1"/>
</dbReference>
<name>A0A1B1YH32_THEST</name>
<dbReference type="RefSeq" id="WP_015360232.1">
    <property type="nucleotide sequence ID" value="NZ_CP014672.1"/>
</dbReference>
<dbReference type="InterPro" id="IPR006127">
    <property type="entry name" value="ZnuA-like"/>
</dbReference>
<dbReference type="EMBL" id="CP014672">
    <property type="protein sequence ID" value="ANX00078.1"/>
    <property type="molecule type" value="Genomic_DNA"/>
</dbReference>
<evidence type="ECO:0000256" key="1">
    <source>
        <dbReference type="ARBA" id="ARBA00011028"/>
    </source>
</evidence>
<dbReference type="PRINTS" id="PR00690">
    <property type="entry name" value="ADHESNFAMILY"/>
</dbReference>
<evidence type="ECO:0000313" key="6">
    <source>
        <dbReference type="EMBL" id="ANX00078.1"/>
    </source>
</evidence>
<dbReference type="PRINTS" id="PR00691">
    <property type="entry name" value="ADHESINB"/>
</dbReference>
<dbReference type="InterPro" id="IPR006128">
    <property type="entry name" value="Lipoprotein_PsaA-like"/>
</dbReference>
<dbReference type="CDD" id="cd01017">
    <property type="entry name" value="AdcA"/>
    <property type="match status" value="1"/>
</dbReference>
<accession>A0A1B1YH32</accession>
<dbReference type="SUPFAM" id="SSF53807">
    <property type="entry name" value="Helical backbone' metal receptor"/>
    <property type="match status" value="1"/>
</dbReference>
<feature type="compositionally biased region" description="Basic and acidic residues" evidence="5">
    <location>
        <begin position="149"/>
        <end position="166"/>
    </location>
</feature>
<keyword evidence="3" id="KW-0732">Signal</keyword>
<dbReference type="PANTHER" id="PTHR42953">
    <property type="entry name" value="HIGH-AFFINITY ZINC UPTAKE SYSTEM PROTEIN ZNUA-RELATED"/>
    <property type="match status" value="1"/>
</dbReference>
<gene>
    <name evidence="6" type="ORF">CSTERTH_12480</name>
</gene>
<dbReference type="GO" id="GO:0046872">
    <property type="term" value="F:metal ion binding"/>
    <property type="evidence" value="ECO:0007669"/>
    <property type="project" value="InterPro"/>
</dbReference>
<feature type="region of interest" description="Disordered" evidence="5">
    <location>
        <begin position="147"/>
        <end position="166"/>
    </location>
</feature>
<evidence type="ECO:0000313" key="7">
    <source>
        <dbReference type="Proteomes" id="UP000092971"/>
    </source>
</evidence>